<keyword evidence="3" id="KW-1185">Reference proteome</keyword>
<keyword evidence="1" id="KW-0472">Membrane</keyword>
<keyword evidence="1" id="KW-0812">Transmembrane</keyword>
<dbReference type="AlphaFoldDB" id="A0A4Z0GUN3"/>
<dbReference type="Proteomes" id="UP000297982">
    <property type="component" value="Unassembled WGS sequence"/>
</dbReference>
<proteinExistence type="predicted"/>
<dbReference type="EMBL" id="SRJC01000006">
    <property type="protein sequence ID" value="TGB01401.1"/>
    <property type="molecule type" value="Genomic_DNA"/>
</dbReference>
<feature type="transmembrane region" description="Helical" evidence="1">
    <location>
        <begin position="37"/>
        <end position="56"/>
    </location>
</feature>
<evidence type="ECO:0008006" key="4">
    <source>
        <dbReference type="Google" id="ProtNLM"/>
    </source>
</evidence>
<name>A0A4Z0GUN3_9BACI</name>
<organism evidence="2 3">
    <name type="scientific">Halobacillus salinus</name>
    <dbReference type="NCBI Taxonomy" id="192814"/>
    <lineage>
        <taxon>Bacteria</taxon>
        <taxon>Bacillati</taxon>
        <taxon>Bacillota</taxon>
        <taxon>Bacilli</taxon>
        <taxon>Bacillales</taxon>
        <taxon>Bacillaceae</taxon>
        <taxon>Halobacillus</taxon>
    </lineage>
</organism>
<protein>
    <recommendedName>
        <fullName evidence="4">Holin</fullName>
    </recommendedName>
</protein>
<feature type="transmembrane region" description="Helical" evidence="1">
    <location>
        <begin position="6"/>
        <end position="25"/>
    </location>
</feature>
<dbReference type="RefSeq" id="WP_135328436.1">
    <property type="nucleotide sequence ID" value="NZ_SRJC01000006.1"/>
</dbReference>
<gene>
    <name evidence="2" type="ORF">E4663_16470</name>
</gene>
<feature type="transmembrane region" description="Helical" evidence="1">
    <location>
        <begin position="62"/>
        <end position="81"/>
    </location>
</feature>
<sequence>MEEFPIIHTNVWDAVVAVPTILILTQILKKVFPIPKAVVPSLASLLGFIISIFFAHRDNLPAGIFMGAFYGNAAVGVYASIKTSYIAYKKKKAKKEPDP</sequence>
<evidence type="ECO:0000313" key="3">
    <source>
        <dbReference type="Proteomes" id="UP000297982"/>
    </source>
</evidence>
<reference evidence="2 3" key="1">
    <citation type="journal article" date="2003" name="Int. J. Syst. Evol. Microbiol.">
        <title>Halobacillus salinus sp. nov., isolated from a salt lake on the coast of the East Sea in Korea.</title>
        <authorList>
            <person name="Yoon J.H."/>
            <person name="Kang K.H."/>
            <person name="Park Y.H."/>
        </authorList>
    </citation>
    <scope>NUCLEOTIDE SEQUENCE [LARGE SCALE GENOMIC DNA]</scope>
    <source>
        <strain evidence="2 3">HSL-3</strain>
    </source>
</reference>
<keyword evidence="1" id="KW-1133">Transmembrane helix</keyword>
<evidence type="ECO:0000256" key="1">
    <source>
        <dbReference type="SAM" id="Phobius"/>
    </source>
</evidence>
<accession>A0A4Z0GUN3</accession>
<comment type="caution">
    <text evidence="2">The sequence shown here is derived from an EMBL/GenBank/DDBJ whole genome shotgun (WGS) entry which is preliminary data.</text>
</comment>
<evidence type="ECO:0000313" key="2">
    <source>
        <dbReference type="EMBL" id="TGB01401.1"/>
    </source>
</evidence>